<gene>
    <name evidence="2" type="ORF">UFOPK2310_00154</name>
    <name evidence="3" type="ORF">UFOPK3425_00152</name>
    <name evidence="4" type="ORF">UFOPK4043_00733</name>
</gene>
<name>A0A6J6LLS6_9ZZZZ</name>
<evidence type="ECO:0000313" key="2">
    <source>
        <dbReference type="EMBL" id="CAB4662586.1"/>
    </source>
</evidence>
<dbReference type="AlphaFoldDB" id="A0A6J6LLS6"/>
<evidence type="ECO:0000256" key="1">
    <source>
        <dbReference type="SAM" id="MobiDB-lite"/>
    </source>
</evidence>
<organism evidence="2">
    <name type="scientific">freshwater metagenome</name>
    <dbReference type="NCBI Taxonomy" id="449393"/>
    <lineage>
        <taxon>unclassified sequences</taxon>
        <taxon>metagenomes</taxon>
        <taxon>ecological metagenomes</taxon>
    </lineage>
</organism>
<feature type="region of interest" description="Disordered" evidence="1">
    <location>
        <begin position="1"/>
        <end position="30"/>
    </location>
</feature>
<dbReference type="EMBL" id="CAFBPA010000091">
    <property type="protein sequence ID" value="CAB5004569.1"/>
    <property type="molecule type" value="Genomic_DNA"/>
</dbReference>
<reference evidence="2" key="1">
    <citation type="submission" date="2020-05" db="EMBL/GenBank/DDBJ databases">
        <authorList>
            <person name="Chiriac C."/>
            <person name="Salcher M."/>
            <person name="Ghai R."/>
            <person name="Kavagutti S V."/>
        </authorList>
    </citation>
    <scope>NUCLEOTIDE SEQUENCE</scope>
</reference>
<proteinExistence type="predicted"/>
<sequence>MLVRIGSNAPRINAPTTVPRRLPVPPSTTTETIRIERSRLKFTGVIAPCEKANSAPIPPAIPAVIPKVSSSGRADFFPRLGSTVSCSRSVFRSRPNGDSPKPQQIRITITVTSSISSANRMVLSAFKVAKETPPIFIEGIPATPNGPPVTTSQTFMICCPPSWKARVNRIKYSPLIRRTAGKEIIKAAIKVTTMAAMIAAHQGQPNPYPTPDTLMS</sequence>
<feature type="compositionally biased region" description="Low complexity" evidence="1">
    <location>
        <begin position="15"/>
        <end position="30"/>
    </location>
</feature>
<dbReference type="EMBL" id="CAEZWW010000009">
    <property type="protein sequence ID" value="CAB4662586.1"/>
    <property type="molecule type" value="Genomic_DNA"/>
</dbReference>
<protein>
    <submittedName>
        <fullName evidence="2">Unannotated protein</fullName>
    </submittedName>
</protein>
<evidence type="ECO:0000313" key="3">
    <source>
        <dbReference type="EMBL" id="CAB4860912.1"/>
    </source>
</evidence>
<evidence type="ECO:0000313" key="4">
    <source>
        <dbReference type="EMBL" id="CAB5004569.1"/>
    </source>
</evidence>
<accession>A0A6J6LLS6</accession>
<dbReference type="EMBL" id="CAFBLV010000014">
    <property type="protein sequence ID" value="CAB4860912.1"/>
    <property type="molecule type" value="Genomic_DNA"/>
</dbReference>